<keyword evidence="4 8" id="KW-0175">Coiled coil</keyword>
<comment type="function">
    <text evidence="8">Negative regulator of FtsZ ring formation; modulates the frequency and position of FtsZ ring formation. Inhibits FtsZ ring formation at polar sites. Interacts either with FtsZ or with one of its binding partners to promote depolymerization.</text>
</comment>
<gene>
    <name evidence="8" type="primary">ezrA</name>
    <name evidence="9" type="ORF">JOC48_003384</name>
</gene>
<evidence type="ECO:0000313" key="10">
    <source>
        <dbReference type="Proteomes" id="UP001296943"/>
    </source>
</evidence>
<keyword evidence="10" id="KW-1185">Reference proteome</keyword>
<protein>
    <recommendedName>
        <fullName evidence="8">Septation ring formation regulator EzrA</fullName>
    </recommendedName>
</protein>
<evidence type="ECO:0000256" key="5">
    <source>
        <dbReference type="ARBA" id="ARBA00023136"/>
    </source>
</evidence>
<dbReference type="Pfam" id="PF06160">
    <property type="entry name" value="EzrA"/>
    <property type="match status" value="1"/>
</dbReference>
<dbReference type="NCBIfam" id="NF003413">
    <property type="entry name" value="PRK04778.1-7"/>
    <property type="match status" value="1"/>
</dbReference>
<keyword evidence="6 8" id="KW-0717">Septation</keyword>
<feature type="coiled-coil region" evidence="8">
    <location>
        <begin position="98"/>
        <end position="132"/>
    </location>
</feature>
<keyword evidence="7 8" id="KW-0131">Cell cycle</keyword>
<evidence type="ECO:0000256" key="1">
    <source>
        <dbReference type="ARBA" id="ARBA00022618"/>
    </source>
</evidence>
<comment type="subcellular location">
    <subcellularLocation>
        <location evidence="8">Cell membrane</location>
        <topology evidence="8">Single-pass membrane protein</topology>
    </subcellularLocation>
    <text evidence="8">Colocalized with FtsZ to the nascent septal site.</text>
</comment>
<keyword evidence="2 8" id="KW-0812">Transmembrane</keyword>
<proteinExistence type="inferred from homology"/>
<feature type="topological domain" description="Cytoplasmic" evidence="8">
    <location>
        <begin position="22"/>
        <end position="563"/>
    </location>
</feature>
<reference evidence="9 10" key="1">
    <citation type="submission" date="2021-01" db="EMBL/GenBank/DDBJ databases">
        <title>Genomic Encyclopedia of Type Strains, Phase IV (KMG-IV): sequencing the most valuable type-strain genomes for metagenomic binning, comparative biology and taxonomic classification.</title>
        <authorList>
            <person name="Goeker M."/>
        </authorList>
    </citation>
    <scope>NUCLEOTIDE SEQUENCE [LARGE SCALE GENOMIC DNA]</scope>
    <source>
        <strain evidence="9 10">DSM 23711</strain>
    </source>
</reference>
<evidence type="ECO:0000256" key="8">
    <source>
        <dbReference type="HAMAP-Rule" id="MF_00728"/>
    </source>
</evidence>
<comment type="caution">
    <text evidence="9">The sequence shown here is derived from an EMBL/GenBank/DDBJ whole genome shotgun (WGS) entry which is preliminary data.</text>
</comment>
<dbReference type="Proteomes" id="UP001296943">
    <property type="component" value="Unassembled WGS sequence"/>
</dbReference>
<feature type="topological domain" description="Extracellular" evidence="8">
    <location>
        <begin position="1"/>
        <end position="2"/>
    </location>
</feature>
<evidence type="ECO:0000256" key="3">
    <source>
        <dbReference type="ARBA" id="ARBA00022989"/>
    </source>
</evidence>
<keyword evidence="1 8" id="KW-0132">Cell division</keyword>
<evidence type="ECO:0000256" key="6">
    <source>
        <dbReference type="ARBA" id="ARBA00023210"/>
    </source>
</evidence>
<sequence length="563" mass="66292">MAYVIGVILIIIALIILGLILRKKVYDEVDRLEGWKMDIMNRNVTSELARIKSLNLMGETQDKFESWKDRWDHILTRELPDIEEYLLDAEEAADRFRISTAKKNLKAVEDTLESIESDIDEMFKELEHLLDSEQHSRKEIEYLQPKIKGLRKKIIQHRHLFGKAEYRFDVEIDELEEEVGRYFQLAETGNYFEGQQLVYNLKSRVAVIEEQIQAFPSLYKKCKKELPAQMDDLLAGIKQMKEDGYRIEHFGFEKELHKDQELLIENIEKLEKGITSEVQEFIGRIEERIPEMYQLLEKEAVAKSFVQKQFPSYQKLMDEVNSDFGSTLQEVEQLQETYYIEKTDMELHLSLEKWMKQLQHQFKLIQTEMNEESISHAELRELIEDSYKELLQLQESHDEFKEQIRALRKDEIEAKENVLEMRKQLYETNRKLQKSNIPGVPSFIWNLLDEAVEKSELVVKNLAKQPLDMGEVQSSLSEAKKAVLTMIEQTELLLDQARLVELVIQYANRYRSQDSVLAEKLYRAESLFRNYDYENALEEAITALEEVEPGALKRLEAFSQVPS</sequence>
<feature type="coiled-coil region" evidence="8">
    <location>
        <begin position="376"/>
        <end position="424"/>
    </location>
</feature>
<dbReference type="HAMAP" id="MF_00728">
    <property type="entry name" value="EzrA"/>
    <property type="match status" value="1"/>
</dbReference>
<dbReference type="RefSeq" id="WP_204501519.1">
    <property type="nucleotide sequence ID" value="NZ_JAFBDR010000022.1"/>
</dbReference>
<keyword evidence="5 8" id="KW-0472">Membrane</keyword>
<dbReference type="EMBL" id="JAFBDR010000022">
    <property type="protein sequence ID" value="MBM7572853.1"/>
    <property type="molecule type" value="Genomic_DNA"/>
</dbReference>
<comment type="similarity">
    <text evidence="8">Belongs to the EzrA family.</text>
</comment>
<keyword evidence="8" id="KW-1003">Cell membrane</keyword>
<evidence type="ECO:0000256" key="2">
    <source>
        <dbReference type="ARBA" id="ARBA00022692"/>
    </source>
</evidence>
<evidence type="ECO:0000256" key="7">
    <source>
        <dbReference type="ARBA" id="ARBA00023306"/>
    </source>
</evidence>
<evidence type="ECO:0000256" key="4">
    <source>
        <dbReference type="ARBA" id="ARBA00023054"/>
    </source>
</evidence>
<organism evidence="9 10">
    <name type="scientific">Aquibacillus albus</name>
    <dbReference type="NCBI Taxonomy" id="1168171"/>
    <lineage>
        <taxon>Bacteria</taxon>
        <taxon>Bacillati</taxon>
        <taxon>Bacillota</taxon>
        <taxon>Bacilli</taxon>
        <taxon>Bacillales</taxon>
        <taxon>Bacillaceae</taxon>
        <taxon>Aquibacillus</taxon>
    </lineage>
</organism>
<evidence type="ECO:0000313" key="9">
    <source>
        <dbReference type="EMBL" id="MBM7572853.1"/>
    </source>
</evidence>
<keyword evidence="3 8" id="KW-1133">Transmembrane helix</keyword>
<name>A0ABS2N421_9BACI</name>
<accession>A0ABS2N421</accession>
<dbReference type="InterPro" id="IPR010379">
    <property type="entry name" value="EzrA"/>
</dbReference>